<dbReference type="Proteomes" id="UP000295075">
    <property type="component" value="Unassembled WGS sequence"/>
</dbReference>
<feature type="compositionally biased region" description="Low complexity" evidence="1">
    <location>
        <begin position="110"/>
        <end position="122"/>
    </location>
</feature>
<evidence type="ECO:0000256" key="2">
    <source>
        <dbReference type="SAM" id="Phobius"/>
    </source>
</evidence>
<reference evidence="3 4" key="1">
    <citation type="submission" date="2019-03" db="EMBL/GenBank/DDBJ databases">
        <title>Draft genome sequences of novel Actinobacteria.</title>
        <authorList>
            <person name="Sahin N."/>
            <person name="Ay H."/>
            <person name="Saygin H."/>
        </authorList>
    </citation>
    <scope>NUCLEOTIDE SEQUENCE [LARGE SCALE GENOMIC DNA]</scope>
    <source>
        <strain evidence="3 4">JCM 30547</strain>
    </source>
</reference>
<protein>
    <submittedName>
        <fullName evidence="3">Uncharacterized protein</fullName>
    </submittedName>
</protein>
<keyword evidence="2" id="KW-0472">Membrane</keyword>
<proteinExistence type="predicted"/>
<organism evidence="3 4">
    <name type="scientific">Kribbella albertanoniae</name>
    <dbReference type="NCBI Taxonomy" id="1266829"/>
    <lineage>
        <taxon>Bacteria</taxon>
        <taxon>Bacillati</taxon>
        <taxon>Actinomycetota</taxon>
        <taxon>Actinomycetes</taxon>
        <taxon>Propionibacteriales</taxon>
        <taxon>Kribbellaceae</taxon>
        <taxon>Kribbella</taxon>
    </lineage>
</organism>
<keyword evidence="2" id="KW-0812">Transmembrane</keyword>
<evidence type="ECO:0000313" key="4">
    <source>
        <dbReference type="Proteomes" id="UP000295075"/>
    </source>
</evidence>
<feature type="transmembrane region" description="Helical" evidence="2">
    <location>
        <begin position="49"/>
        <end position="69"/>
    </location>
</feature>
<feature type="region of interest" description="Disordered" evidence="1">
    <location>
        <begin position="73"/>
        <end position="122"/>
    </location>
</feature>
<dbReference type="OrthoDB" id="3824129at2"/>
<gene>
    <name evidence="3" type="ORF">E1261_11070</name>
</gene>
<dbReference type="RefSeq" id="WP_132405503.1">
    <property type="nucleotide sequence ID" value="NZ_SMKA01000034.1"/>
</dbReference>
<dbReference type="EMBL" id="SMKA01000034">
    <property type="protein sequence ID" value="TDC31348.1"/>
    <property type="molecule type" value="Genomic_DNA"/>
</dbReference>
<name>A0A4R4Q809_9ACTN</name>
<dbReference type="AlphaFoldDB" id="A0A4R4Q809"/>
<keyword evidence="4" id="KW-1185">Reference proteome</keyword>
<accession>A0A4R4Q809</accession>
<feature type="compositionally biased region" description="Polar residues" evidence="1">
    <location>
        <begin position="79"/>
        <end position="109"/>
    </location>
</feature>
<sequence>MSNQQPPYGQPPQQPYGQQPQYQGQPPYGQQQYGGYPPPPPPSGSNKTILIVFTVVVVMVVLGAGLFVITRFTGGSDDTAGTTPVTSQPTSDAPSTPSDGGSPTEPANDTSPSAPATQPAQPCRGCMPGLTLNGAVKTLKSKGYTCKDEKILGIQCEKGNLGVTVHADYRNKAYVERISISGGSSARVKDCPQCIKGAIAALKQGLPNVLPWFVKDPAIRQRMVAFAIPGASIPDSGPNSARDLAFEGLYRVSTNGYSGATVGKGDRYSTYYSTNFYIRGYS</sequence>
<comment type="caution">
    <text evidence="3">The sequence shown here is derived from an EMBL/GenBank/DDBJ whole genome shotgun (WGS) entry which is preliminary data.</text>
</comment>
<feature type="region of interest" description="Disordered" evidence="1">
    <location>
        <begin position="1"/>
        <end position="42"/>
    </location>
</feature>
<feature type="compositionally biased region" description="Low complexity" evidence="1">
    <location>
        <begin position="15"/>
        <end position="35"/>
    </location>
</feature>
<evidence type="ECO:0000256" key="1">
    <source>
        <dbReference type="SAM" id="MobiDB-lite"/>
    </source>
</evidence>
<keyword evidence="2" id="KW-1133">Transmembrane helix</keyword>
<evidence type="ECO:0000313" key="3">
    <source>
        <dbReference type="EMBL" id="TDC31348.1"/>
    </source>
</evidence>